<sequence>MRDPSDKGVTRDVFILQRICQQQHFLRRRWIIHKGITSSYKHLIYFDRFVVSGASSAMTKEVKTYAVMFTTPHIHEVLQRCTRQQSKTY</sequence>
<dbReference type="EMBL" id="JARK01000093">
    <property type="protein sequence ID" value="EYC43443.1"/>
    <property type="molecule type" value="Genomic_DNA"/>
</dbReference>
<gene>
    <name evidence="1" type="primary">Acey_s0493.g2428</name>
    <name evidence="1" type="ORF">Y032_0493g2428</name>
</gene>
<organism evidence="1 2">
    <name type="scientific">Ancylostoma ceylanicum</name>
    <dbReference type="NCBI Taxonomy" id="53326"/>
    <lineage>
        <taxon>Eukaryota</taxon>
        <taxon>Metazoa</taxon>
        <taxon>Ecdysozoa</taxon>
        <taxon>Nematoda</taxon>
        <taxon>Chromadorea</taxon>
        <taxon>Rhabditida</taxon>
        <taxon>Rhabditina</taxon>
        <taxon>Rhabditomorpha</taxon>
        <taxon>Strongyloidea</taxon>
        <taxon>Ancylostomatidae</taxon>
        <taxon>Ancylostomatinae</taxon>
        <taxon>Ancylostoma</taxon>
    </lineage>
</organism>
<proteinExistence type="predicted"/>
<protein>
    <submittedName>
        <fullName evidence="1">Uncharacterized protein</fullName>
    </submittedName>
</protein>
<keyword evidence="2" id="KW-1185">Reference proteome</keyword>
<reference evidence="2" key="1">
    <citation type="journal article" date="2015" name="Nat. Genet.">
        <title>The genome and transcriptome of the zoonotic hookworm Ancylostoma ceylanicum identify infection-specific gene families.</title>
        <authorList>
            <person name="Schwarz E.M."/>
            <person name="Hu Y."/>
            <person name="Antoshechkin I."/>
            <person name="Miller M.M."/>
            <person name="Sternberg P.W."/>
            <person name="Aroian R.V."/>
        </authorList>
    </citation>
    <scope>NUCLEOTIDE SEQUENCE</scope>
    <source>
        <strain evidence="2">HY135</strain>
    </source>
</reference>
<dbReference type="AlphaFoldDB" id="A0A016WWN6"/>
<evidence type="ECO:0000313" key="2">
    <source>
        <dbReference type="Proteomes" id="UP000024635"/>
    </source>
</evidence>
<name>A0A016WWN6_9BILA</name>
<dbReference type="Proteomes" id="UP000024635">
    <property type="component" value="Unassembled WGS sequence"/>
</dbReference>
<accession>A0A016WWN6</accession>
<evidence type="ECO:0000313" key="1">
    <source>
        <dbReference type="EMBL" id="EYC43443.1"/>
    </source>
</evidence>
<comment type="caution">
    <text evidence="1">The sequence shown here is derived from an EMBL/GenBank/DDBJ whole genome shotgun (WGS) entry which is preliminary data.</text>
</comment>